<evidence type="ECO:0000256" key="1">
    <source>
        <dbReference type="SAM" id="MobiDB-lite"/>
    </source>
</evidence>
<feature type="compositionally biased region" description="Polar residues" evidence="1">
    <location>
        <begin position="1"/>
        <end position="15"/>
    </location>
</feature>
<accession>A0A6G1LX24</accession>
<dbReference type="CDD" id="cd18186">
    <property type="entry name" value="BTB_POZ_ZBTB_KLHL-like"/>
    <property type="match status" value="1"/>
</dbReference>
<dbReference type="Pfam" id="PF00651">
    <property type="entry name" value="BTB"/>
    <property type="match status" value="1"/>
</dbReference>
<dbReference type="AlphaFoldDB" id="A0A6G1LX24"/>
<dbReference type="InterPro" id="IPR011333">
    <property type="entry name" value="SKP1/BTB/POZ_sf"/>
</dbReference>
<reference evidence="5 6" key="1">
    <citation type="submission" date="2019-06" db="EMBL/GenBank/DDBJ databases">
        <authorList>
            <person name="Palmer J.M."/>
        </authorList>
    </citation>
    <scope>NUCLEOTIDE SEQUENCE [LARGE SCALE GENOMIC DNA]</scope>
    <source>
        <strain evidence="4 5">TWF106</strain>
        <strain evidence="3 6">TWF788</strain>
    </source>
</reference>
<dbReference type="EMBL" id="WIWS01000012">
    <property type="protein sequence ID" value="KAF3226040.1"/>
    <property type="molecule type" value="Genomic_DNA"/>
</dbReference>
<dbReference type="EMBL" id="JAABOE010000004">
    <property type="protein sequence ID" value="KAF3191152.1"/>
    <property type="molecule type" value="Genomic_DNA"/>
</dbReference>
<evidence type="ECO:0000313" key="6">
    <source>
        <dbReference type="Proteomes" id="UP000479691"/>
    </source>
</evidence>
<evidence type="ECO:0000313" key="3">
    <source>
        <dbReference type="EMBL" id="KAF3191152.1"/>
    </source>
</evidence>
<dbReference type="Proteomes" id="UP000472727">
    <property type="component" value="Unassembled WGS sequence"/>
</dbReference>
<gene>
    <name evidence="4" type="ORF">TWF106_001256</name>
    <name evidence="3" type="ORF">TWF788_007334</name>
</gene>
<dbReference type="SUPFAM" id="SSF54695">
    <property type="entry name" value="POZ domain"/>
    <property type="match status" value="1"/>
</dbReference>
<protein>
    <recommendedName>
        <fullName evidence="2">BTB domain-containing protein</fullName>
    </recommendedName>
</protein>
<evidence type="ECO:0000259" key="2">
    <source>
        <dbReference type="PROSITE" id="PS50097"/>
    </source>
</evidence>
<feature type="region of interest" description="Disordered" evidence="1">
    <location>
        <begin position="1"/>
        <end position="22"/>
    </location>
</feature>
<feature type="domain" description="BTB" evidence="2">
    <location>
        <begin position="82"/>
        <end position="158"/>
    </location>
</feature>
<dbReference type="Proteomes" id="UP000479691">
    <property type="component" value="Unassembled WGS sequence"/>
</dbReference>
<evidence type="ECO:0000313" key="5">
    <source>
        <dbReference type="Proteomes" id="UP000472727"/>
    </source>
</evidence>
<evidence type="ECO:0000313" key="4">
    <source>
        <dbReference type="EMBL" id="KAF3226040.1"/>
    </source>
</evidence>
<dbReference type="Gene3D" id="3.30.710.10">
    <property type="entry name" value="Potassium Channel Kv1.1, Chain A"/>
    <property type="match status" value="1"/>
</dbReference>
<organism evidence="3 6">
    <name type="scientific">Orbilia oligospora</name>
    <name type="common">Nematode-trapping fungus</name>
    <name type="synonym">Arthrobotrys oligospora</name>
    <dbReference type="NCBI Taxonomy" id="2813651"/>
    <lineage>
        <taxon>Eukaryota</taxon>
        <taxon>Fungi</taxon>
        <taxon>Dikarya</taxon>
        <taxon>Ascomycota</taxon>
        <taxon>Pezizomycotina</taxon>
        <taxon>Orbiliomycetes</taxon>
        <taxon>Orbiliales</taxon>
        <taxon>Orbiliaceae</taxon>
        <taxon>Orbilia</taxon>
    </lineage>
</organism>
<dbReference type="PROSITE" id="PS50097">
    <property type="entry name" value="BTB"/>
    <property type="match status" value="1"/>
</dbReference>
<name>A0A6G1LX24_ORBOL</name>
<proteinExistence type="predicted"/>
<comment type="caution">
    <text evidence="3">The sequence shown here is derived from an EMBL/GenBank/DDBJ whole genome shotgun (WGS) entry which is preliminary data.</text>
</comment>
<sequence>MLNASHSYRSSQDSATDYPIPHSFRMNSAGSLTIDGPSSQKSSVGYSPTISLPFWRLVGEPPGDGSPDKQYFENLLTDSTWSDVIIVNQSRDFTNPSQEHRAHHLILGPASMKLDQLITQSKQLRKNGTAEVVFEGLPDSAIKTLIEYIYTGSHTTSSINCTYLLKLDSDFNLQIEGFREYMLWHGVKYIVDKMTQAYLVSGNDYNQRTQGAKETLIILEIFEILWYSLLSFREREMCRPVLDSVFQKLPRLQANPTFVNWWNRHKGTDNNIFIMARAVLHEYDGLGKEDEDPGEKNLWK</sequence>
<dbReference type="InterPro" id="IPR000210">
    <property type="entry name" value="BTB/POZ_dom"/>
</dbReference>